<dbReference type="RefSeq" id="WP_046790268.1">
    <property type="nucleotide sequence ID" value="NZ_CP011366.1"/>
</dbReference>
<dbReference type="InterPro" id="IPR011188">
    <property type="entry name" value="UPF0302"/>
</dbReference>
<keyword evidence="4" id="KW-1185">Reference proteome</keyword>
<gene>
    <name evidence="2" type="ORF">AAT16_07465</name>
    <name evidence="3" type="ORF">SAMN05216235_0739</name>
</gene>
<dbReference type="Proteomes" id="UP000183090">
    <property type="component" value="Unassembled WGS sequence"/>
</dbReference>
<proteinExistence type="predicted"/>
<dbReference type="Gene3D" id="3.40.1530.30">
    <property type="entry name" value="Uncharacterised family UPF0302, N-terminal domain"/>
    <property type="match status" value="1"/>
</dbReference>
<dbReference type="Pfam" id="PF08864">
    <property type="entry name" value="UPF0302"/>
    <property type="match status" value="1"/>
</dbReference>
<dbReference type="Gene3D" id="4.10.810.10">
    <property type="entry name" value="Virus Scaffolding Protein, Chain A"/>
    <property type="match status" value="1"/>
</dbReference>
<reference evidence="3 5" key="3">
    <citation type="submission" date="2016-10" db="EMBL/GenBank/DDBJ databases">
        <authorList>
            <person name="Varghese N."/>
            <person name="Submissions S."/>
        </authorList>
    </citation>
    <scope>NUCLEOTIDE SEQUENCE [LARGE SCALE GENOMIC DNA]</scope>
    <source>
        <strain evidence="3 5">CGMCC 1.6501</strain>
    </source>
</reference>
<dbReference type="EMBL" id="CP011366">
    <property type="protein sequence ID" value="AKG74083.1"/>
    <property type="molecule type" value="Genomic_DNA"/>
</dbReference>
<dbReference type="InterPro" id="IPR014963">
    <property type="entry name" value="UPF0302_N"/>
</dbReference>
<evidence type="ECO:0000313" key="4">
    <source>
        <dbReference type="Proteomes" id="UP000034029"/>
    </source>
</evidence>
<dbReference type="EMBL" id="FOTB01000001">
    <property type="protein sequence ID" value="SFK60199.1"/>
    <property type="molecule type" value="Genomic_DNA"/>
</dbReference>
<sequence>MRKTSYRKDFIDYVLYNFEFEDRIAVWILNFLKSHPVVSKNISFTYDGTIERKLRISTTGTNRPTLVLEKGDTVTIDGEVIFHELNMNQEEMLYIEFAFPDQDDRYAKVKEIENNLDKELQSLSNDIMMKQIDQALDDQDQELFYRLAEMLKHST</sequence>
<evidence type="ECO:0000313" key="3">
    <source>
        <dbReference type="EMBL" id="SFK60199.1"/>
    </source>
</evidence>
<accession>A0A0F7HJZ6</accession>
<reference evidence="2 4" key="1">
    <citation type="journal article" date="2015" name="Int. J. Syst. Evol. Microbiol.">
        <title>Complete genome sequence of Salinicoccus halodurans H3B36, isolated from the Qaidam Basin in China.</title>
        <authorList>
            <person name="Jiang K."/>
            <person name="Xue Y."/>
            <person name="Ma Y."/>
        </authorList>
    </citation>
    <scope>NUCLEOTIDE SEQUENCE [LARGE SCALE GENOMIC DNA]</scope>
    <source>
        <strain evidence="2 4">H3B36</strain>
    </source>
</reference>
<dbReference type="OrthoDB" id="2155814at2"/>
<dbReference type="InterPro" id="IPR038091">
    <property type="entry name" value="UPF0302_N_sf"/>
</dbReference>
<name>A0A0F7HJZ6_9STAP</name>
<evidence type="ECO:0000259" key="1">
    <source>
        <dbReference type="SMART" id="SM00914"/>
    </source>
</evidence>
<dbReference type="Pfam" id="PF08858">
    <property type="entry name" value="IDEAL"/>
    <property type="match status" value="1"/>
</dbReference>
<dbReference type="PIRSF" id="PIRSF007165">
    <property type="entry name" value="UCP007165"/>
    <property type="match status" value="1"/>
</dbReference>
<dbReference type="AlphaFoldDB" id="A0A0F7HJZ6"/>
<dbReference type="Proteomes" id="UP000034029">
    <property type="component" value="Chromosome"/>
</dbReference>
<dbReference type="InterPro" id="IPR027393">
    <property type="entry name" value="Virus_scaffolding_prot_C"/>
</dbReference>
<protein>
    <submittedName>
        <fullName evidence="3">Uncharacterized protein YpiB, UPF0302 family</fullName>
    </submittedName>
</protein>
<dbReference type="SMART" id="SM00914">
    <property type="entry name" value="IDEAL"/>
    <property type="match status" value="1"/>
</dbReference>
<reference evidence="4" key="2">
    <citation type="submission" date="2015-04" db="EMBL/GenBank/DDBJ databases">
        <title>Complete genome sequence of Salinicoccus halodurans strain H3B36, isolated from the Qaidam basin of China.</title>
        <authorList>
            <person name="Ma Y."/>
            <person name="Jiang K."/>
            <person name="Xue Y."/>
        </authorList>
    </citation>
    <scope>NUCLEOTIDE SEQUENCE [LARGE SCALE GENOMIC DNA]</scope>
    <source>
        <strain evidence="4">H3B36</strain>
    </source>
</reference>
<feature type="domain" description="IDEAL" evidence="1">
    <location>
        <begin position="115"/>
        <end position="151"/>
    </location>
</feature>
<dbReference type="KEGG" id="shv:AAT16_07465"/>
<evidence type="ECO:0000313" key="5">
    <source>
        <dbReference type="Proteomes" id="UP000183090"/>
    </source>
</evidence>
<organism evidence="3 5">
    <name type="scientific">Salinicoccus halodurans</name>
    <dbReference type="NCBI Taxonomy" id="407035"/>
    <lineage>
        <taxon>Bacteria</taxon>
        <taxon>Bacillati</taxon>
        <taxon>Bacillota</taxon>
        <taxon>Bacilli</taxon>
        <taxon>Bacillales</taxon>
        <taxon>Staphylococcaceae</taxon>
        <taxon>Salinicoccus</taxon>
    </lineage>
</organism>
<evidence type="ECO:0000313" key="2">
    <source>
        <dbReference type="EMBL" id="AKG74083.1"/>
    </source>
</evidence>
<dbReference type="InterPro" id="IPR014957">
    <property type="entry name" value="IDEAL_dom"/>
</dbReference>